<organism evidence="1 2">
    <name type="scientific">Desulfobacter latus</name>
    <dbReference type="NCBI Taxonomy" id="2292"/>
    <lineage>
        <taxon>Bacteria</taxon>
        <taxon>Pseudomonadati</taxon>
        <taxon>Thermodesulfobacteriota</taxon>
        <taxon>Desulfobacteria</taxon>
        <taxon>Desulfobacterales</taxon>
        <taxon>Desulfobacteraceae</taxon>
        <taxon>Desulfobacter</taxon>
    </lineage>
</organism>
<dbReference type="Proteomes" id="UP000553343">
    <property type="component" value="Unassembled WGS sequence"/>
</dbReference>
<name>A0A850T656_9BACT</name>
<sequence>MKRTGNLIVKIADPDNLRLAFSRACLGKQQRREVIRFRENLQYNLLQLRDEVLSETINLGEYRFFYVYEPKKRHICAPPFRDRVLHHAIMNLVEPVFERYAIFDHWIKEKKRIKGYLRYMDDFLIFGHDRETLRAVRDDVQDFLAEKLHLKLHQNRLLAQCRTGIPFLGYRVFPDGLRLLGKSKNRFSRKLKKYEQLYHEGLWDIDTLTRHVTSLVSFTEHADSAGFRRRVLCNMRSSSC</sequence>
<protein>
    <submittedName>
        <fullName evidence="1">RNA-directed DNA polymerase</fullName>
    </submittedName>
</protein>
<dbReference type="AlphaFoldDB" id="A0A850T656"/>
<comment type="caution">
    <text evidence="1">The sequence shown here is derived from an EMBL/GenBank/DDBJ whole genome shotgun (WGS) entry which is preliminary data.</text>
</comment>
<dbReference type="CDD" id="cd01646">
    <property type="entry name" value="RT_Bac_retron_I"/>
    <property type="match status" value="1"/>
</dbReference>
<reference evidence="1 2" key="1">
    <citation type="submission" date="2020-06" db="EMBL/GenBank/DDBJ databases">
        <title>High-quality draft genome of sulfate reducer Desulfobacter latus type strain AcrS2 isolated from marine sediment.</title>
        <authorList>
            <person name="Hoppe M."/>
            <person name="Larsen C.K."/>
            <person name="Marshall I.P.G."/>
            <person name="Schramm A."/>
            <person name="Marietou A.G."/>
        </authorList>
    </citation>
    <scope>NUCLEOTIDE SEQUENCE [LARGE SCALE GENOMIC DNA]</scope>
    <source>
        <strain evidence="1 2">AcRS2</strain>
    </source>
</reference>
<dbReference type="RefSeq" id="WP_178366264.1">
    <property type="nucleotide sequence ID" value="NZ_JACADJ010000018.1"/>
</dbReference>
<keyword evidence="1" id="KW-0695">RNA-directed DNA polymerase</keyword>
<keyword evidence="1" id="KW-0808">Transferase</keyword>
<accession>A0A850T656</accession>
<gene>
    <name evidence="1" type="ORF">HXW94_07400</name>
</gene>
<keyword evidence="1" id="KW-0548">Nucleotidyltransferase</keyword>
<dbReference type="EMBL" id="JACADJ010000018">
    <property type="protein sequence ID" value="NWH04812.1"/>
    <property type="molecule type" value="Genomic_DNA"/>
</dbReference>
<evidence type="ECO:0000313" key="1">
    <source>
        <dbReference type="EMBL" id="NWH04812.1"/>
    </source>
</evidence>
<dbReference type="GO" id="GO:0003964">
    <property type="term" value="F:RNA-directed DNA polymerase activity"/>
    <property type="evidence" value="ECO:0007669"/>
    <property type="project" value="UniProtKB-KW"/>
</dbReference>
<dbReference type="SUPFAM" id="SSF56672">
    <property type="entry name" value="DNA/RNA polymerases"/>
    <property type="match status" value="1"/>
</dbReference>
<proteinExistence type="predicted"/>
<dbReference type="InterPro" id="IPR043502">
    <property type="entry name" value="DNA/RNA_pol_sf"/>
</dbReference>
<keyword evidence="2" id="KW-1185">Reference proteome</keyword>
<evidence type="ECO:0000313" key="2">
    <source>
        <dbReference type="Proteomes" id="UP000553343"/>
    </source>
</evidence>